<reference evidence="1 2" key="1">
    <citation type="journal article" date="2015" name="Sci. Rep.">
        <title>A comparative genomics and reductive dehalogenase gene transcription study of two chloroethene-respiring bacteria, Dehalococcoides mccartyi strains MB and 11a.</title>
        <authorList>
            <person name="Low A."/>
            <person name="Shen Z."/>
            <person name="Cheng D."/>
            <person name="Rogers M.J."/>
            <person name="Lee P.K."/>
            <person name="He J."/>
        </authorList>
    </citation>
    <scope>NUCLEOTIDE SEQUENCE [LARGE SCALE GENOMIC DNA]</scope>
    <source>
        <strain evidence="1 2">MB</strain>
    </source>
</reference>
<accession>A0A0V8M0U0</accession>
<dbReference type="PATRIC" id="fig|61435.5.peg.1135"/>
<evidence type="ECO:0000313" key="2">
    <source>
        <dbReference type="Proteomes" id="UP000053577"/>
    </source>
</evidence>
<dbReference type="OrthoDB" id="513494at2"/>
<dbReference type="Proteomes" id="UP000053577">
    <property type="component" value="Unassembled WGS sequence"/>
</dbReference>
<protein>
    <submittedName>
        <fullName evidence="1">Uncharacterized protein</fullName>
    </submittedName>
</protein>
<sequence length="376" mass="42254">MNTIKELHQHAMELADKAVFERINGNVEASIDYYKQACEYEKQAANAISKDKQNEPTRSILFRSAASLAIKANDKAVAEDLVFNGLAGFPPDDIKAELLELFDQIDFERHLDAKGIVLNSNDCLITFDGNAIGPGTTPGTILIKKLQSFQKLLSRTVERKLGHPFREFGTLPKIIQDYDLYITASRSGSFKLALRVSNPKARPLPGFGIEFIEPDLIVEEIMDCLDVYNRGDSEELLNRITDEAYYRNFVSIAKNLSPDGEDVTSVIFEANKNNNKKLVVLKTPRTQIKFPMLKTADSDKIESIEVTGYLNSANKIRDNYIIIVDSNEKELGKFEVPKGIMDDIVKPLWGSFVNVIGHKIGANKYLDEIKEVPENY</sequence>
<gene>
    <name evidence="1" type="ORF">DA01_05740</name>
</gene>
<comment type="caution">
    <text evidence="1">The sequence shown here is derived from an EMBL/GenBank/DDBJ whole genome shotgun (WGS) entry which is preliminary data.</text>
</comment>
<name>A0A0V8M0U0_9CHLR</name>
<evidence type="ECO:0000313" key="1">
    <source>
        <dbReference type="EMBL" id="KSV17368.1"/>
    </source>
</evidence>
<dbReference type="RefSeq" id="WP_058292569.1">
    <property type="nucleotide sequence ID" value="NZ_JGYD01000020.1"/>
</dbReference>
<dbReference type="EMBL" id="JGYD01000020">
    <property type="protein sequence ID" value="KSV17368.1"/>
    <property type="molecule type" value="Genomic_DNA"/>
</dbReference>
<dbReference type="AlphaFoldDB" id="A0A0V8M0U0"/>
<proteinExistence type="predicted"/>
<organism evidence="1 2">
    <name type="scientific">Dehalococcoides mccartyi</name>
    <dbReference type="NCBI Taxonomy" id="61435"/>
    <lineage>
        <taxon>Bacteria</taxon>
        <taxon>Bacillati</taxon>
        <taxon>Chloroflexota</taxon>
        <taxon>Dehalococcoidia</taxon>
        <taxon>Dehalococcoidales</taxon>
        <taxon>Dehalococcoidaceae</taxon>
        <taxon>Dehalococcoides</taxon>
    </lineage>
</organism>